<dbReference type="Pfam" id="PF01636">
    <property type="entry name" value="APH"/>
    <property type="match status" value="1"/>
</dbReference>
<evidence type="ECO:0000313" key="3">
    <source>
        <dbReference type="Proteomes" id="UP000750711"/>
    </source>
</evidence>
<feature type="domain" description="Aminoglycoside phosphotransferase" evidence="1">
    <location>
        <begin position="101"/>
        <end position="302"/>
    </location>
</feature>
<name>A0A9P8IGT8_9PEZI</name>
<dbReference type="Gene3D" id="3.90.1200.10">
    <property type="match status" value="1"/>
</dbReference>
<dbReference type="EMBL" id="JAGHQM010001627">
    <property type="protein sequence ID" value="KAH0553043.1"/>
    <property type="molecule type" value="Genomic_DNA"/>
</dbReference>
<dbReference type="Proteomes" id="UP000750711">
    <property type="component" value="Unassembled WGS sequence"/>
</dbReference>
<dbReference type="PANTHER" id="PTHR21310:SF15">
    <property type="entry name" value="AMINOGLYCOSIDE PHOSPHOTRANSFERASE DOMAIN-CONTAINING PROTEIN"/>
    <property type="match status" value="1"/>
</dbReference>
<dbReference type="SUPFAM" id="SSF56112">
    <property type="entry name" value="Protein kinase-like (PK-like)"/>
    <property type="match status" value="1"/>
</dbReference>
<accession>A0A9P8IGT8</accession>
<protein>
    <recommendedName>
        <fullName evidence="1">Aminoglycoside phosphotransferase domain-containing protein</fullName>
    </recommendedName>
</protein>
<organism evidence="2 3">
    <name type="scientific">Trichoglossum hirsutum</name>
    <dbReference type="NCBI Taxonomy" id="265104"/>
    <lineage>
        <taxon>Eukaryota</taxon>
        <taxon>Fungi</taxon>
        <taxon>Dikarya</taxon>
        <taxon>Ascomycota</taxon>
        <taxon>Pezizomycotina</taxon>
        <taxon>Geoglossomycetes</taxon>
        <taxon>Geoglossales</taxon>
        <taxon>Geoglossaceae</taxon>
        <taxon>Trichoglossum</taxon>
    </lineage>
</organism>
<dbReference type="InterPro" id="IPR051678">
    <property type="entry name" value="AGP_Transferase"/>
</dbReference>
<dbReference type="PANTHER" id="PTHR21310">
    <property type="entry name" value="AMINOGLYCOSIDE PHOSPHOTRANSFERASE-RELATED-RELATED"/>
    <property type="match status" value="1"/>
</dbReference>
<evidence type="ECO:0000259" key="1">
    <source>
        <dbReference type="Pfam" id="PF01636"/>
    </source>
</evidence>
<comment type="caution">
    <text evidence="2">The sequence shown here is derived from an EMBL/GenBank/DDBJ whole genome shotgun (WGS) entry which is preliminary data.</text>
</comment>
<dbReference type="AlphaFoldDB" id="A0A9P8IGT8"/>
<dbReference type="InterPro" id="IPR011009">
    <property type="entry name" value="Kinase-like_dom_sf"/>
</dbReference>
<sequence length="466" mass="53520">MSEEFQFRLSPRWRSRETTFMQWTDDQSARVREFLDNVNLDALAEMTQDIFQQPCVVSQNFARGACAIVFEIALKNGDPIVARLSPPSITPTFRSTSSEYKTKNYAAWLRYLRTHTDIPVPEVYDACAISKNAIRAPYILMQAIVGRNLLDHGTRLAIYPIPDEKRLKLFHNLASLMAQAYRCQFTAIGGLEMCPNTGQFAIVSSQNFDGSPFNSAKDYYHCVANNIEACFHNYRTSTDPEVKAHSIFLPWIAKRMVMELEFGTSGIDRGPFALCHEDWAFHNLILGDDYKINGIIDWEFAMALPLDALPRVPIFMMPPYSAADTSAEAERLVQYRREFNEISRCYIEKEAPNFPQPYLHSNLEDLDLDIRTTRALFLDEDRRTVALESLRWAIFFEYPTDRLGFEEILVRAVFGPKTTLREAFKIMEDDLGEGTAFLQKGDLENGEKDWLWYWENGQVTPHAKGS</sequence>
<keyword evidence="3" id="KW-1185">Reference proteome</keyword>
<proteinExistence type="predicted"/>
<evidence type="ECO:0000313" key="2">
    <source>
        <dbReference type="EMBL" id="KAH0553043.1"/>
    </source>
</evidence>
<dbReference type="InterPro" id="IPR002575">
    <property type="entry name" value="Aminoglycoside_PTrfase"/>
</dbReference>
<reference evidence="2" key="1">
    <citation type="submission" date="2021-03" db="EMBL/GenBank/DDBJ databases">
        <title>Comparative genomics and phylogenomic investigation of the class Geoglossomycetes provide insights into ecological specialization and systematics.</title>
        <authorList>
            <person name="Melie T."/>
            <person name="Pirro S."/>
            <person name="Miller A.N."/>
            <person name="Quandt A."/>
        </authorList>
    </citation>
    <scope>NUCLEOTIDE SEQUENCE</scope>
    <source>
        <strain evidence="2">CAQ_001_2017</strain>
    </source>
</reference>
<gene>
    <name evidence="2" type="ORF">GP486_006762</name>
</gene>